<feature type="transmembrane region" description="Helical" evidence="5">
    <location>
        <begin position="260"/>
        <end position="289"/>
    </location>
</feature>
<keyword evidence="3 5" id="KW-1133">Transmembrane helix</keyword>
<dbReference type="PANTHER" id="PTHR43471">
    <property type="entry name" value="ABC TRANSPORTER PERMEASE"/>
    <property type="match status" value="1"/>
</dbReference>
<comment type="subcellular location">
    <subcellularLocation>
        <location evidence="1">Membrane</location>
        <topology evidence="1">Multi-pass membrane protein</topology>
    </subcellularLocation>
</comment>
<dbReference type="PANTHER" id="PTHR43471:SF3">
    <property type="entry name" value="ABC TRANSPORTER PERMEASE PROTEIN NATB"/>
    <property type="match status" value="1"/>
</dbReference>
<proteinExistence type="predicted"/>
<reference evidence="7 8" key="1">
    <citation type="journal article" date="2018" name="Microbiome">
        <title>Fine metagenomic profile of the Mediterranean stratified and mixed water columns revealed by assembly and recruitment.</title>
        <authorList>
            <person name="Haro-Moreno J.M."/>
            <person name="Lopez-Perez M."/>
            <person name="De La Torre J.R."/>
            <person name="Picazo A."/>
            <person name="Camacho A."/>
            <person name="Rodriguez-Valera F."/>
        </authorList>
    </citation>
    <scope>NUCLEOTIDE SEQUENCE [LARGE SCALE GENOMIC DNA]</scope>
    <source>
        <strain evidence="7">MED-G83</strain>
    </source>
</reference>
<name>A0A368BLE6_9GAMM</name>
<evidence type="ECO:0000256" key="5">
    <source>
        <dbReference type="SAM" id="Phobius"/>
    </source>
</evidence>
<dbReference type="GO" id="GO:0016020">
    <property type="term" value="C:membrane"/>
    <property type="evidence" value="ECO:0007669"/>
    <property type="project" value="UniProtKB-SubCell"/>
</dbReference>
<dbReference type="EMBL" id="QOPD01000005">
    <property type="protein sequence ID" value="RCL38120.1"/>
    <property type="molecule type" value="Genomic_DNA"/>
</dbReference>
<evidence type="ECO:0000256" key="3">
    <source>
        <dbReference type="ARBA" id="ARBA00022989"/>
    </source>
</evidence>
<accession>A0A368BLE6</accession>
<dbReference type="AlphaFoldDB" id="A0A368BLE6"/>
<feature type="transmembrane region" description="Helical" evidence="5">
    <location>
        <begin position="340"/>
        <end position="359"/>
    </location>
</feature>
<keyword evidence="4 5" id="KW-0472">Membrane</keyword>
<feature type="transmembrane region" description="Helical" evidence="5">
    <location>
        <begin position="392"/>
        <end position="417"/>
    </location>
</feature>
<gene>
    <name evidence="7" type="ORF">DBW97_03555</name>
</gene>
<protein>
    <submittedName>
        <fullName evidence="7">ABC transporter permease</fullName>
    </submittedName>
</protein>
<dbReference type="Proteomes" id="UP000252147">
    <property type="component" value="Unassembled WGS sequence"/>
</dbReference>
<sequence>MAPHLSIKQKNRTIVSMKYSRRLLMAKWQILVLKEIRHLFRDTKTIVQTVVVPTFITPLLIGAIVWYMGSVAQEESVKIYDLGYQGDTNNELYFELSNTERFNLNLFDSEDKLVLAMENDEIDIGITFPNTPNQSDISTKQTEINIFSKDLDTFSQAKSLLMNNVSTYEDLMIQARIDQLGIDKEFLEPLLINENDLTTDKEFAGTIIGALIAFLFIAYILQGSMYPAIDLGAGEKERGTMETLISTNISSLEIIIGKMFAITGSAVITAIFSTLGFIVPLLVVFLYFGDNLPEAFFNIVAAIVNPVAILGIFVLLIPLSIFMGALLLAISVYSKNPKEAGLLLGNVMLVFFAPAYLPLINPGLEIDMIGALIPCYSLALHTNALIAENINWMLYGVTLGSTVLYSLVAIYITYVMFDDERIIFRS</sequence>
<dbReference type="Pfam" id="PF12698">
    <property type="entry name" value="ABC2_membrane_3"/>
    <property type="match status" value="1"/>
</dbReference>
<feature type="domain" description="ABC-2 type transporter transmembrane" evidence="6">
    <location>
        <begin position="54"/>
        <end position="413"/>
    </location>
</feature>
<organism evidence="7 8">
    <name type="scientific">SAR86 cluster bacterium</name>
    <dbReference type="NCBI Taxonomy" id="2030880"/>
    <lineage>
        <taxon>Bacteria</taxon>
        <taxon>Pseudomonadati</taxon>
        <taxon>Pseudomonadota</taxon>
        <taxon>Gammaproteobacteria</taxon>
        <taxon>SAR86 cluster</taxon>
    </lineage>
</organism>
<comment type="caution">
    <text evidence="7">The sequence shown here is derived from an EMBL/GenBank/DDBJ whole genome shotgun (WGS) entry which is preliminary data.</text>
</comment>
<evidence type="ECO:0000256" key="4">
    <source>
        <dbReference type="ARBA" id="ARBA00023136"/>
    </source>
</evidence>
<evidence type="ECO:0000259" key="6">
    <source>
        <dbReference type="Pfam" id="PF12698"/>
    </source>
</evidence>
<evidence type="ECO:0000313" key="7">
    <source>
        <dbReference type="EMBL" id="RCL38120.1"/>
    </source>
</evidence>
<evidence type="ECO:0000313" key="8">
    <source>
        <dbReference type="Proteomes" id="UP000252147"/>
    </source>
</evidence>
<dbReference type="InterPro" id="IPR013525">
    <property type="entry name" value="ABC2_TM"/>
</dbReference>
<feature type="transmembrane region" description="Helical" evidence="5">
    <location>
        <begin position="46"/>
        <end position="68"/>
    </location>
</feature>
<evidence type="ECO:0000256" key="1">
    <source>
        <dbReference type="ARBA" id="ARBA00004141"/>
    </source>
</evidence>
<feature type="transmembrane region" description="Helical" evidence="5">
    <location>
        <begin position="203"/>
        <end position="221"/>
    </location>
</feature>
<feature type="transmembrane region" description="Helical" evidence="5">
    <location>
        <begin position="295"/>
        <end position="328"/>
    </location>
</feature>
<dbReference type="GO" id="GO:0140359">
    <property type="term" value="F:ABC-type transporter activity"/>
    <property type="evidence" value="ECO:0007669"/>
    <property type="project" value="InterPro"/>
</dbReference>
<keyword evidence="2 5" id="KW-0812">Transmembrane</keyword>
<evidence type="ECO:0000256" key="2">
    <source>
        <dbReference type="ARBA" id="ARBA00022692"/>
    </source>
</evidence>